<sequence>MARTAEKLDEKIRARNIRIILDVATDVFSRKGFDGTRIAEIAELAELPKANIYYYFSSKEEIYSAIIARLISGWDDALANIRADREPAEAFRDYIRAKLDYTARHPRESRLFASEIIQGARFLSLKDRRHMQKATDERAAVIEGWIAQGRMAAVDPRHLFIMLWAATQFYSDFEPLACDALNRKKLTAKDFDAAAETIVRTILGGIILPPPSR</sequence>
<dbReference type="PRINTS" id="PR00455">
    <property type="entry name" value="HTHTETR"/>
</dbReference>
<dbReference type="Gene3D" id="1.10.10.60">
    <property type="entry name" value="Homeodomain-like"/>
    <property type="match status" value="1"/>
</dbReference>
<dbReference type="GO" id="GO:0045892">
    <property type="term" value="P:negative regulation of DNA-templated transcription"/>
    <property type="evidence" value="ECO:0007669"/>
    <property type="project" value="InterPro"/>
</dbReference>
<dbReference type="InterPro" id="IPR013573">
    <property type="entry name" value="Tscrpt_reg_YcdC_C"/>
</dbReference>
<evidence type="ECO:0000259" key="3">
    <source>
        <dbReference type="PROSITE" id="PS50977"/>
    </source>
</evidence>
<dbReference type="RefSeq" id="WP_145631574.1">
    <property type="nucleotide sequence ID" value="NZ_VIWP01000001.1"/>
</dbReference>
<feature type="DNA-binding region" description="H-T-H motif" evidence="2">
    <location>
        <begin position="37"/>
        <end position="56"/>
    </location>
</feature>
<dbReference type="GO" id="GO:0003677">
    <property type="term" value="F:DNA binding"/>
    <property type="evidence" value="ECO:0007669"/>
    <property type="project" value="UniProtKB-UniRule"/>
</dbReference>
<dbReference type="InterPro" id="IPR001647">
    <property type="entry name" value="HTH_TetR"/>
</dbReference>
<dbReference type="InterPro" id="IPR009057">
    <property type="entry name" value="Homeodomain-like_sf"/>
</dbReference>
<dbReference type="PROSITE" id="PS50977">
    <property type="entry name" value="HTH_TETR_2"/>
    <property type="match status" value="1"/>
</dbReference>
<evidence type="ECO:0000313" key="5">
    <source>
        <dbReference type="Proteomes" id="UP000320653"/>
    </source>
</evidence>
<dbReference type="SUPFAM" id="SSF48498">
    <property type="entry name" value="Tetracyclin repressor-like, C-terminal domain"/>
    <property type="match status" value="1"/>
</dbReference>
<dbReference type="Pfam" id="PF00440">
    <property type="entry name" value="TetR_N"/>
    <property type="match status" value="1"/>
</dbReference>
<accession>A0A561R763</accession>
<dbReference type="Proteomes" id="UP000320653">
    <property type="component" value="Unassembled WGS sequence"/>
</dbReference>
<reference evidence="4 5" key="1">
    <citation type="submission" date="2019-06" db="EMBL/GenBank/DDBJ databases">
        <title>Sorghum-associated microbial communities from plants grown in Nebraska, USA.</title>
        <authorList>
            <person name="Schachtman D."/>
        </authorList>
    </citation>
    <scope>NUCLEOTIDE SEQUENCE [LARGE SCALE GENOMIC DNA]</scope>
    <source>
        <strain evidence="4 5">1225</strain>
    </source>
</reference>
<evidence type="ECO:0000256" key="1">
    <source>
        <dbReference type="ARBA" id="ARBA00023125"/>
    </source>
</evidence>
<keyword evidence="5" id="KW-1185">Reference proteome</keyword>
<dbReference type="InterPro" id="IPR050109">
    <property type="entry name" value="HTH-type_TetR-like_transc_reg"/>
</dbReference>
<feature type="domain" description="HTH tetR-type" evidence="3">
    <location>
        <begin position="14"/>
        <end position="74"/>
    </location>
</feature>
<dbReference type="PANTHER" id="PTHR30328:SF54">
    <property type="entry name" value="HTH-TYPE TRANSCRIPTIONAL REPRESSOR SCO4008"/>
    <property type="match status" value="1"/>
</dbReference>
<dbReference type="InterPro" id="IPR036271">
    <property type="entry name" value="Tet_transcr_reg_TetR-rel_C_sf"/>
</dbReference>
<protein>
    <submittedName>
        <fullName evidence="4">TetR family transcriptional regulator</fullName>
    </submittedName>
</protein>
<proteinExistence type="predicted"/>
<organism evidence="4 5">
    <name type="scientific">Neorhizobium alkalisoli</name>
    <dbReference type="NCBI Taxonomy" id="528178"/>
    <lineage>
        <taxon>Bacteria</taxon>
        <taxon>Pseudomonadati</taxon>
        <taxon>Pseudomonadota</taxon>
        <taxon>Alphaproteobacteria</taxon>
        <taxon>Hyphomicrobiales</taxon>
        <taxon>Rhizobiaceae</taxon>
        <taxon>Rhizobium/Agrobacterium group</taxon>
        <taxon>Neorhizobium</taxon>
    </lineage>
</organism>
<evidence type="ECO:0000313" key="4">
    <source>
        <dbReference type="EMBL" id="TWF58449.1"/>
    </source>
</evidence>
<comment type="caution">
    <text evidence="4">The sequence shown here is derived from an EMBL/GenBank/DDBJ whole genome shotgun (WGS) entry which is preliminary data.</text>
</comment>
<evidence type="ECO:0000256" key="2">
    <source>
        <dbReference type="PROSITE-ProRule" id="PRU00335"/>
    </source>
</evidence>
<dbReference type="AlphaFoldDB" id="A0A561R763"/>
<dbReference type="Pfam" id="PF08362">
    <property type="entry name" value="TetR_C_3"/>
    <property type="match status" value="1"/>
</dbReference>
<gene>
    <name evidence="4" type="ORF">FHW37_101253</name>
</gene>
<dbReference type="Gene3D" id="1.10.357.10">
    <property type="entry name" value="Tetracycline Repressor, domain 2"/>
    <property type="match status" value="1"/>
</dbReference>
<dbReference type="OrthoDB" id="2356263at2"/>
<dbReference type="EMBL" id="VIWP01000001">
    <property type="protein sequence ID" value="TWF58449.1"/>
    <property type="molecule type" value="Genomic_DNA"/>
</dbReference>
<dbReference type="PANTHER" id="PTHR30328">
    <property type="entry name" value="TRANSCRIPTIONAL REPRESSOR"/>
    <property type="match status" value="1"/>
</dbReference>
<name>A0A561R763_9HYPH</name>
<dbReference type="SUPFAM" id="SSF46689">
    <property type="entry name" value="Homeodomain-like"/>
    <property type="match status" value="1"/>
</dbReference>
<keyword evidence="1 2" id="KW-0238">DNA-binding</keyword>